<dbReference type="VEuPathDB" id="FungiDB:PHYBLDRAFT_58407"/>
<evidence type="ECO:0000256" key="1">
    <source>
        <dbReference type="SAM" id="Phobius"/>
    </source>
</evidence>
<organism evidence="2 3">
    <name type="scientific">Phycomyces blakesleeanus (strain ATCC 8743b / DSM 1359 / FGSC 10004 / NBRC 33097 / NRRL 1555)</name>
    <dbReference type="NCBI Taxonomy" id="763407"/>
    <lineage>
        <taxon>Eukaryota</taxon>
        <taxon>Fungi</taxon>
        <taxon>Fungi incertae sedis</taxon>
        <taxon>Mucoromycota</taxon>
        <taxon>Mucoromycotina</taxon>
        <taxon>Mucoromycetes</taxon>
        <taxon>Mucorales</taxon>
        <taxon>Phycomycetaceae</taxon>
        <taxon>Phycomyces</taxon>
    </lineage>
</organism>
<dbReference type="Proteomes" id="UP000077315">
    <property type="component" value="Unassembled WGS sequence"/>
</dbReference>
<dbReference type="InParanoid" id="A0A167QA56"/>
<evidence type="ECO:0000313" key="3">
    <source>
        <dbReference type="Proteomes" id="UP000077315"/>
    </source>
</evidence>
<dbReference type="RefSeq" id="XP_018297396.1">
    <property type="nucleotide sequence ID" value="XM_018440313.1"/>
</dbReference>
<protein>
    <submittedName>
        <fullName evidence="2">Uncharacterized protein</fullName>
    </submittedName>
</protein>
<gene>
    <name evidence="2" type="ORF">PHYBLDRAFT_58407</name>
</gene>
<proteinExistence type="predicted"/>
<keyword evidence="1" id="KW-0812">Transmembrane</keyword>
<dbReference type="EMBL" id="KV440972">
    <property type="protein sequence ID" value="OAD79356.1"/>
    <property type="molecule type" value="Genomic_DNA"/>
</dbReference>
<feature type="transmembrane region" description="Helical" evidence="1">
    <location>
        <begin position="162"/>
        <end position="180"/>
    </location>
</feature>
<feature type="transmembrane region" description="Helical" evidence="1">
    <location>
        <begin position="186"/>
        <end position="208"/>
    </location>
</feature>
<keyword evidence="1" id="KW-0472">Membrane</keyword>
<keyword evidence="3" id="KW-1185">Reference proteome</keyword>
<sequence>MPPSCISTKKFKCYCAVYRIKVEGYNTVSAQTLKCHERDEQITIRGQINRITLIINTFLQATVYSANQESNFQKMKKYFKETSEVVSHNEINFEDKKLNDSMKGIEMSAQIRDLSLSESDAVFDIKGNKYAASNDIDEEDESDDDISNYEGFSFKSISELSFIYCFIIIVIVFFVSLYVVDEGTVILISIVNKILGFFNNLFCLSLSISDLKQLVGFGSSTKGIKKYTACDECHMIYSCDECVPLCCTATKFGSNNLCSTSLPKSESESRIAKIYMYNSVVLLLKIFFYHSEFENSINSWNRSLKVDGMMFDVYDDAMWKSLLNIDRIIFVYTKCSLMFTLNIDCFQPFDRVTHSCGAIYLAINNLPCNIRFKKENVILVGLMPGPRKQAYLTSITI</sequence>
<dbReference type="GeneID" id="29001219"/>
<dbReference type="OrthoDB" id="3253623at2759"/>
<evidence type="ECO:0000313" key="2">
    <source>
        <dbReference type="EMBL" id="OAD79356.1"/>
    </source>
</evidence>
<name>A0A167QA56_PHYB8</name>
<accession>A0A167QA56</accession>
<keyword evidence="1" id="KW-1133">Transmembrane helix</keyword>
<reference evidence="3" key="1">
    <citation type="submission" date="2015-06" db="EMBL/GenBank/DDBJ databases">
        <title>Expansion of signal transduction pathways in fungi by whole-genome duplication.</title>
        <authorList>
            <consortium name="DOE Joint Genome Institute"/>
            <person name="Corrochano L.M."/>
            <person name="Kuo A."/>
            <person name="Marcet-Houben M."/>
            <person name="Polaino S."/>
            <person name="Salamov A."/>
            <person name="Villalobos J.M."/>
            <person name="Alvarez M.I."/>
            <person name="Avalos J."/>
            <person name="Benito E.P."/>
            <person name="Benoit I."/>
            <person name="Burger G."/>
            <person name="Camino L.P."/>
            <person name="Canovas D."/>
            <person name="Cerda-Olmedo E."/>
            <person name="Cheng J.-F."/>
            <person name="Dominguez A."/>
            <person name="Elias M."/>
            <person name="Eslava A.P."/>
            <person name="Glaser F."/>
            <person name="Grimwood J."/>
            <person name="Gutierrez G."/>
            <person name="Heitman J."/>
            <person name="Henrissat B."/>
            <person name="Iturriaga E.A."/>
            <person name="Lang B.F."/>
            <person name="Lavin J.L."/>
            <person name="Lee S."/>
            <person name="Li W."/>
            <person name="Lindquist E."/>
            <person name="Lopez-Garcia S."/>
            <person name="Luque E.M."/>
            <person name="Marcos A.T."/>
            <person name="Martin J."/>
            <person name="McCluskey K."/>
            <person name="Medina H.R."/>
            <person name="Miralles-Duran A."/>
            <person name="Miyazaki A."/>
            <person name="Munoz-Torres E."/>
            <person name="Oguiza J.A."/>
            <person name="Ohm R."/>
            <person name="Olmedo M."/>
            <person name="Orejas M."/>
            <person name="Ortiz-Castellanos L."/>
            <person name="Pisabarro A.G."/>
            <person name="Rodriguez-Romero J."/>
            <person name="Ruiz-Herrera J."/>
            <person name="Ruiz-Vazquez R."/>
            <person name="Sanz C."/>
            <person name="Schackwitz W."/>
            <person name="Schmutz J."/>
            <person name="Shahriari M."/>
            <person name="Shelest E."/>
            <person name="Silva-Franco F."/>
            <person name="Soanes D."/>
            <person name="Syed K."/>
            <person name="Tagua V.G."/>
            <person name="Talbot N.J."/>
            <person name="Thon M."/>
            <person name="De vries R.P."/>
            <person name="Wiebenga A."/>
            <person name="Yadav J.S."/>
            <person name="Braun E.L."/>
            <person name="Baker S."/>
            <person name="Garre V."/>
            <person name="Horwitz B."/>
            <person name="Torres-Martinez S."/>
            <person name="Idnurm A."/>
            <person name="Herrera-Estrella A."/>
            <person name="Gabaldon T."/>
            <person name="Grigoriev I.V."/>
        </authorList>
    </citation>
    <scope>NUCLEOTIDE SEQUENCE [LARGE SCALE GENOMIC DNA]</scope>
    <source>
        <strain evidence="3">NRRL 1555(-)</strain>
    </source>
</reference>
<dbReference type="AlphaFoldDB" id="A0A167QA56"/>